<evidence type="ECO:0000256" key="1">
    <source>
        <dbReference type="SAM" id="MobiDB-lite"/>
    </source>
</evidence>
<gene>
    <name evidence="2" type="ORF">DNG_08017</name>
</gene>
<organism evidence="2 3">
    <name type="scientific">Cephalotrichum gorgonifer</name>
    <dbReference type="NCBI Taxonomy" id="2041049"/>
    <lineage>
        <taxon>Eukaryota</taxon>
        <taxon>Fungi</taxon>
        <taxon>Dikarya</taxon>
        <taxon>Ascomycota</taxon>
        <taxon>Pezizomycotina</taxon>
        <taxon>Sordariomycetes</taxon>
        <taxon>Hypocreomycetidae</taxon>
        <taxon>Microascales</taxon>
        <taxon>Microascaceae</taxon>
        <taxon>Cephalotrichum</taxon>
    </lineage>
</organism>
<feature type="region of interest" description="Disordered" evidence="1">
    <location>
        <begin position="34"/>
        <end position="61"/>
    </location>
</feature>
<sequence length="293" mass="31212">MVGPAPKVWFVLPSLIYKPDDYIQLGQIVTNPRKPQERLAKPLPLPEALKPRTSPSSDWNLAQTGSGETAISVSTHVINILTAQLSNSKTGGATLSRTAAKLETQYFEIAEDPSYVSSTSQVKQVEDALKKLGKLGSTVYMITGIQIALFPGEAADGTSDESTVAAKIEGVVDPQGWAKAGGEASSKKSDATTVSQTPDTSYIVAYRLRRLRVGWRGKLKVGDDQGGADMYCVGGRSAVADGATRDEDNNDNCEIESILPDPCDFGASLPPIDVKLEAVDEDGSPCLVIKAER</sequence>
<reference evidence="2" key="1">
    <citation type="submission" date="2018-03" db="EMBL/GenBank/DDBJ databases">
        <authorList>
            <person name="Guldener U."/>
        </authorList>
    </citation>
    <scope>NUCLEOTIDE SEQUENCE</scope>
</reference>
<proteinExistence type="predicted"/>
<comment type="caution">
    <text evidence="2">The sequence shown here is derived from an EMBL/GenBank/DDBJ whole genome shotgun (WGS) entry which is preliminary data.</text>
</comment>
<dbReference type="Proteomes" id="UP001187682">
    <property type="component" value="Unassembled WGS sequence"/>
</dbReference>
<accession>A0AAE8N2Y5</accession>
<protein>
    <submittedName>
        <fullName evidence="2">Uncharacterized protein</fullName>
    </submittedName>
</protein>
<name>A0AAE8N2Y5_9PEZI</name>
<dbReference type="AlphaFoldDB" id="A0AAE8N2Y5"/>
<evidence type="ECO:0000313" key="2">
    <source>
        <dbReference type="EMBL" id="SPO05330.1"/>
    </source>
</evidence>
<dbReference type="EMBL" id="ONZQ02000012">
    <property type="protein sequence ID" value="SPO05330.1"/>
    <property type="molecule type" value="Genomic_DNA"/>
</dbReference>
<evidence type="ECO:0000313" key="3">
    <source>
        <dbReference type="Proteomes" id="UP001187682"/>
    </source>
</evidence>
<keyword evidence="3" id="KW-1185">Reference proteome</keyword>